<evidence type="ECO:0000256" key="2">
    <source>
        <dbReference type="ARBA" id="ARBA00023125"/>
    </source>
</evidence>
<feature type="region of interest" description="Disordered" evidence="4">
    <location>
        <begin position="239"/>
        <end position="271"/>
    </location>
</feature>
<dbReference type="EMBL" id="AP013058">
    <property type="protein sequence ID" value="BAN23525.1"/>
    <property type="molecule type" value="Genomic_DNA"/>
</dbReference>
<evidence type="ECO:0000256" key="1">
    <source>
        <dbReference type="ARBA" id="ARBA00023015"/>
    </source>
</evidence>
<evidence type="ECO:0000313" key="6">
    <source>
        <dbReference type="EMBL" id="BAN23525.1"/>
    </source>
</evidence>
<name>R4WRF9_9BURK</name>
<dbReference type="OrthoDB" id="9799812at2"/>
<dbReference type="Pfam" id="PF00392">
    <property type="entry name" value="GntR"/>
    <property type="match status" value="1"/>
</dbReference>
<dbReference type="GO" id="GO:0003700">
    <property type="term" value="F:DNA-binding transcription factor activity"/>
    <property type="evidence" value="ECO:0007669"/>
    <property type="project" value="InterPro"/>
</dbReference>
<dbReference type="InterPro" id="IPR008920">
    <property type="entry name" value="TF_FadR/GntR_C"/>
</dbReference>
<dbReference type="GO" id="GO:0003677">
    <property type="term" value="F:DNA binding"/>
    <property type="evidence" value="ECO:0007669"/>
    <property type="project" value="UniProtKB-KW"/>
</dbReference>
<dbReference type="HOGENOM" id="CLU_017584_5_4_4"/>
<dbReference type="SMART" id="SM00345">
    <property type="entry name" value="HTH_GNTR"/>
    <property type="match status" value="1"/>
</dbReference>
<dbReference type="RefSeq" id="WP_016345676.1">
    <property type="nucleotide sequence ID" value="NC_021287.1"/>
</dbReference>
<dbReference type="KEGG" id="buo:BRPE64_ACDS17710"/>
<dbReference type="InterPro" id="IPR000524">
    <property type="entry name" value="Tscrpt_reg_HTH_GntR"/>
</dbReference>
<feature type="compositionally biased region" description="Low complexity" evidence="4">
    <location>
        <begin position="249"/>
        <end position="263"/>
    </location>
</feature>
<dbReference type="CDD" id="cd07377">
    <property type="entry name" value="WHTH_GntR"/>
    <property type="match status" value="1"/>
</dbReference>
<dbReference type="SUPFAM" id="SSF46785">
    <property type="entry name" value="Winged helix' DNA-binding domain"/>
    <property type="match status" value="1"/>
</dbReference>
<dbReference type="Gene3D" id="1.10.10.10">
    <property type="entry name" value="Winged helix-like DNA-binding domain superfamily/Winged helix DNA-binding domain"/>
    <property type="match status" value="1"/>
</dbReference>
<reference evidence="6 7" key="1">
    <citation type="journal article" date="2013" name="Genome Announc.">
        <title>Complete Genome Sequence of Burkholderia sp. Strain RPE64, Bacterial Symbiont of the Bean Bug Riptortus pedestris.</title>
        <authorList>
            <person name="Shibata T.F."/>
            <person name="Maeda T."/>
            <person name="Nikoh N."/>
            <person name="Yamaguchi K."/>
            <person name="Oshima K."/>
            <person name="Hattori M."/>
            <person name="Nishiyama T."/>
            <person name="Hasebe M."/>
            <person name="Fukatsu T."/>
            <person name="Kikuchi Y."/>
            <person name="Shigenobu S."/>
        </authorList>
    </citation>
    <scope>NUCLEOTIDE SEQUENCE [LARGE SCALE GENOMIC DNA]</scope>
</reference>
<dbReference type="InterPro" id="IPR036388">
    <property type="entry name" value="WH-like_DNA-bd_sf"/>
</dbReference>
<dbReference type="Proteomes" id="UP000013966">
    <property type="component" value="Chromosome 1"/>
</dbReference>
<dbReference type="Gene3D" id="1.20.120.530">
    <property type="entry name" value="GntR ligand-binding domain-like"/>
    <property type="match status" value="1"/>
</dbReference>
<dbReference type="PROSITE" id="PS50949">
    <property type="entry name" value="HTH_GNTR"/>
    <property type="match status" value="1"/>
</dbReference>
<keyword evidence="7" id="KW-1185">Reference proteome</keyword>
<organism evidence="6 7">
    <name type="scientific">Caballeronia insecticola</name>
    <dbReference type="NCBI Taxonomy" id="758793"/>
    <lineage>
        <taxon>Bacteria</taxon>
        <taxon>Pseudomonadati</taxon>
        <taxon>Pseudomonadota</taxon>
        <taxon>Betaproteobacteria</taxon>
        <taxon>Burkholderiales</taxon>
        <taxon>Burkholderiaceae</taxon>
        <taxon>Caballeronia</taxon>
    </lineage>
</organism>
<dbReference type="AlphaFoldDB" id="R4WRF9"/>
<dbReference type="SUPFAM" id="SSF48008">
    <property type="entry name" value="GntR ligand-binding domain-like"/>
    <property type="match status" value="1"/>
</dbReference>
<proteinExistence type="predicted"/>
<accession>R4WRF9</accession>
<dbReference type="PANTHER" id="PTHR43537:SF41">
    <property type="entry name" value="TRANSCRIPTIONAL REGULATORY PROTEIN"/>
    <property type="match status" value="1"/>
</dbReference>
<keyword evidence="1" id="KW-0805">Transcription regulation</keyword>
<dbReference type="SMART" id="SM00895">
    <property type="entry name" value="FCD"/>
    <property type="match status" value="1"/>
</dbReference>
<dbReference type="InterPro" id="IPR036390">
    <property type="entry name" value="WH_DNA-bd_sf"/>
</dbReference>
<evidence type="ECO:0000256" key="3">
    <source>
        <dbReference type="ARBA" id="ARBA00023163"/>
    </source>
</evidence>
<evidence type="ECO:0000313" key="7">
    <source>
        <dbReference type="Proteomes" id="UP000013966"/>
    </source>
</evidence>
<dbReference type="PANTHER" id="PTHR43537">
    <property type="entry name" value="TRANSCRIPTIONAL REGULATOR, GNTR FAMILY"/>
    <property type="match status" value="1"/>
</dbReference>
<gene>
    <name evidence="6" type="ORF">BRPE64_ACDS17710</name>
</gene>
<dbReference type="InterPro" id="IPR011711">
    <property type="entry name" value="GntR_C"/>
</dbReference>
<protein>
    <submittedName>
        <fullName evidence="6">Transcriptional regulator GntR family</fullName>
    </submittedName>
</protein>
<reference evidence="6 7" key="2">
    <citation type="journal article" date="2018" name="Int. J. Syst. Evol. Microbiol.">
        <title>Burkholderia insecticola sp. nov., a gut symbiotic bacterium of the bean bug Riptortus pedestris.</title>
        <authorList>
            <person name="Takeshita K."/>
            <person name="Tamaki H."/>
            <person name="Ohbayashi T."/>
            <person name="Meng X.-Y."/>
            <person name="Sone T."/>
            <person name="Mitani Y."/>
            <person name="Peeters C."/>
            <person name="Kikuchi Y."/>
            <person name="Vandamme P."/>
        </authorList>
    </citation>
    <scope>NUCLEOTIDE SEQUENCE [LARGE SCALE GENOMIC DNA]</scope>
    <source>
        <strain evidence="6">RPE64</strain>
    </source>
</reference>
<evidence type="ECO:0000259" key="5">
    <source>
        <dbReference type="PROSITE" id="PS50949"/>
    </source>
</evidence>
<dbReference type="Pfam" id="PF07729">
    <property type="entry name" value="FCD"/>
    <property type="match status" value="1"/>
</dbReference>
<keyword evidence="3" id="KW-0804">Transcription</keyword>
<feature type="domain" description="HTH gntR-type" evidence="5">
    <location>
        <begin position="25"/>
        <end position="92"/>
    </location>
</feature>
<dbReference type="PATRIC" id="fig|758793.3.peg.1775"/>
<sequence>MPTDLSAPGSSNPVSFRDAQFEPRQSTSRFIADALRAAIVEGSLLPGEPLRQDAIARQFSVSAIPVREAFRQLESEGWVTIEPNRGAAVSLQSADEAREIYEIRASLESLAIGIAIGHHTPETLADAKRLLDAAESESDQALYVVRNEQFHMSLYAPANRPHLMDLIGQMHRRGERYLRLKLGLPIHKDSSDAEHRAIFDALVARDIERAQTLVARHLLATGELIYRFLADAQALAQASHVKKKRRPRAAASASSSTTPTTSSQADPQADR</sequence>
<dbReference type="STRING" id="758793.BRPE64_ACDS17710"/>
<evidence type="ECO:0000256" key="4">
    <source>
        <dbReference type="SAM" id="MobiDB-lite"/>
    </source>
</evidence>
<keyword evidence="2" id="KW-0238">DNA-binding</keyword>